<protein>
    <submittedName>
        <fullName evidence="2">Uncharacterized protein</fullName>
    </submittedName>
</protein>
<keyword evidence="3" id="KW-1185">Reference proteome</keyword>
<evidence type="ECO:0000256" key="1">
    <source>
        <dbReference type="SAM" id="SignalP"/>
    </source>
</evidence>
<proteinExistence type="predicted"/>
<dbReference type="EMBL" id="JBITGY010000011">
    <property type="protein sequence ID" value="MFI6502955.1"/>
    <property type="molecule type" value="Genomic_DNA"/>
</dbReference>
<comment type="caution">
    <text evidence="2">The sequence shown here is derived from an EMBL/GenBank/DDBJ whole genome shotgun (WGS) entry which is preliminary data.</text>
</comment>
<feature type="chain" id="PRO_5046953100" evidence="1">
    <location>
        <begin position="24"/>
        <end position="149"/>
    </location>
</feature>
<evidence type="ECO:0000313" key="3">
    <source>
        <dbReference type="Proteomes" id="UP001612741"/>
    </source>
</evidence>
<feature type="signal peptide" evidence="1">
    <location>
        <begin position="1"/>
        <end position="23"/>
    </location>
</feature>
<accession>A0ABW7Z531</accession>
<sequence length="149" mass="15439">MRPLLALALAAAILIGGAHPAAALAVVPFAADSGDSCQRGRTQGSLEWVEGPVVRPTVKVAGTLTDDGPASTCAPDGMHSRVSFIAFNGSAIVDSEQAKADDASVAFTLILQDQNGVRAIDRVVVQICRYSNSPIGISYCGPAKEYRTP</sequence>
<keyword evidence="1" id="KW-0732">Signal</keyword>
<name>A0ABW7Z531_9ACTN</name>
<evidence type="ECO:0000313" key="2">
    <source>
        <dbReference type="EMBL" id="MFI6502955.1"/>
    </source>
</evidence>
<dbReference type="RefSeq" id="WP_397088636.1">
    <property type="nucleotide sequence ID" value="NZ_JBITGY010000011.1"/>
</dbReference>
<dbReference type="Proteomes" id="UP001612741">
    <property type="component" value="Unassembled WGS sequence"/>
</dbReference>
<organism evidence="2 3">
    <name type="scientific">Nonomuraea typhae</name>
    <dbReference type="NCBI Taxonomy" id="2603600"/>
    <lineage>
        <taxon>Bacteria</taxon>
        <taxon>Bacillati</taxon>
        <taxon>Actinomycetota</taxon>
        <taxon>Actinomycetes</taxon>
        <taxon>Streptosporangiales</taxon>
        <taxon>Streptosporangiaceae</taxon>
        <taxon>Nonomuraea</taxon>
    </lineage>
</organism>
<reference evidence="2 3" key="1">
    <citation type="submission" date="2024-10" db="EMBL/GenBank/DDBJ databases">
        <title>The Natural Products Discovery Center: Release of the First 8490 Sequenced Strains for Exploring Actinobacteria Biosynthetic Diversity.</title>
        <authorList>
            <person name="Kalkreuter E."/>
            <person name="Kautsar S.A."/>
            <person name="Yang D."/>
            <person name="Bader C.D."/>
            <person name="Teijaro C.N."/>
            <person name="Fluegel L."/>
            <person name="Davis C.M."/>
            <person name="Simpson J.R."/>
            <person name="Lauterbach L."/>
            <person name="Steele A.D."/>
            <person name="Gui C."/>
            <person name="Meng S."/>
            <person name="Li G."/>
            <person name="Viehrig K."/>
            <person name="Ye F."/>
            <person name="Su P."/>
            <person name="Kiefer A.F."/>
            <person name="Nichols A."/>
            <person name="Cepeda A.J."/>
            <person name="Yan W."/>
            <person name="Fan B."/>
            <person name="Jiang Y."/>
            <person name="Adhikari A."/>
            <person name="Zheng C.-J."/>
            <person name="Schuster L."/>
            <person name="Cowan T.M."/>
            <person name="Smanski M.J."/>
            <person name="Chevrette M.G."/>
            <person name="De Carvalho L.P.S."/>
            <person name="Shen B."/>
        </authorList>
    </citation>
    <scope>NUCLEOTIDE SEQUENCE [LARGE SCALE GENOMIC DNA]</scope>
    <source>
        <strain evidence="2 3">NPDC050545</strain>
    </source>
</reference>
<gene>
    <name evidence="2" type="ORF">ACIBG2_36635</name>
</gene>